<evidence type="ECO:0000313" key="18">
    <source>
        <dbReference type="Proteomes" id="UP001156706"/>
    </source>
</evidence>
<reference evidence="18" key="1">
    <citation type="journal article" date="2019" name="Int. J. Syst. Evol. Microbiol.">
        <title>The Global Catalogue of Microorganisms (GCM) 10K type strain sequencing project: providing services to taxonomists for standard genome sequencing and annotation.</title>
        <authorList>
            <consortium name="The Broad Institute Genomics Platform"/>
            <consortium name="The Broad Institute Genome Sequencing Center for Infectious Disease"/>
            <person name="Wu L."/>
            <person name="Ma J."/>
        </authorList>
    </citation>
    <scope>NUCLEOTIDE SEQUENCE [LARGE SCALE GENOMIC DNA]</scope>
    <source>
        <strain evidence="18">NBRC 110044</strain>
    </source>
</reference>
<feature type="domain" description="TonB-dependent receptor-like beta-barrel" evidence="15">
    <location>
        <begin position="255"/>
        <end position="699"/>
    </location>
</feature>
<dbReference type="PANTHER" id="PTHR30069">
    <property type="entry name" value="TONB-DEPENDENT OUTER MEMBRANE RECEPTOR"/>
    <property type="match status" value="1"/>
</dbReference>
<evidence type="ECO:0000256" key="4">
    <source>
        <dbReference type="ARBA" id="ARBA00022452"/>
    </source>
</evidence>
<dbReference type="InterPro" id="IPR036942">
    <property type="entry name" value="Beta-barrel_TonB_sf"/>
</dbReference>
<dbReference type="EMBL" id="BSOG01000001">
    <property type="protein sequence ID" value="GLR12225.1"/>
    <property type="molecule type" value="Genomic_DNA"/>
</dbReference>
<comment type="similarity">
    <text evidence="2 11 13">Belongs to the TonB-dependent receptor family.</text>
</comment>
<organism evidence="17 18">
    <name type="scientific">Chitinimonas prasina</name>
    <dbReference type="NCBI Taxonomy" id="1434937"/>
    <lineage>
        <taxon>Bacteria</taxon>
        <taxon>Pseudomonadati</taxon>
        <taxon>Pseudomonadota</taxon>
        <taxon>Betaproteobacteria</taxon>
        <taxon>Neisseriales</taxon>
        <taxon>Chitinibacteraceae</taxon>
        <taxon>Chitinimonas</taxon>
    </lineage>
</organism>
<name>A0ABQ5YB94_9NEIS</name>
<dbReference type="CDD" id="cd01347">
    <property type="entry name" value="ligand_gated_channel"/>
    <property type="match status" value="1"/>
</dbReference>
<evidence type="ECO:0000256" key="11">
    <source>
        <dbReference type="PROSITE-ProRule" id="PRU01360"/>
    </source>
</evidence>
<evidence type="ECO:0000256" key="12">
    <source>
        <dbReference type="PROSITE-ProRule" id="PRU10143"/>
    </source>
</evidence>
<evidence type="ECO:0000256" key="9">
    <source>
        <dbReference type="ARBA" id="ARBA00023170"/>
    </source>
</evidence>
<keyword evidence="3 11" id="KW-0813">Transport</keyword>
<dbReference type="InterPro" id="IPR000531">
    <property type="entry name" value="Beta-barrel_TonB"/>
</dbReference>
<keyword evidence="7 12" id="KW-0798">TonB box</keyword>
<evidence type="ECO:0000256" key="3">
    <source>
        <dbReference type="ARBA" id="ARBA00022448"/>
    </source>
</evidence>
<sequence length="742" mass="80279">MSSFRLRPVSLTLSLALASLGALANDSELETIVVTGSRTPTRISDLPRSAWVVSSEEIIEQARAGVPLKELLGQLVPSLDVGPQGRTNFGQNLRGRSVLVMIDGVSLNSSRGVSRQFDSIDPYNIERIEVLSGASAMYGGGATGGVVNIVTKRGSKGLQFSTELGLRSGFETSEDHDWHIGQSLSGGNTWVKGRLGFAYQRNSAAFDASGKQVTPDITQTDLQYNRAVDVLGTLDFSLPAAQSLKLTAQYYDSGFDGDKALYLGPNLAGALGGRPELLQVRSGFQSDIEPRTRRTLAMFDYHLPQVLGGQDVYLQGSARSEKLDFYPFPGTYRVAGVSASPVTVPYYSTSRQNTDVQALKAALVKQIGDFKLSYGIDLDQEAFAASQVLFDAAQGFATGGMTLKRSGEVGRYPGFEVRGRSLFMQADWRLNEQWQLSGGLRHQRMDVSVDDFVASQQQVLIAAGIGKSAAAIPGGENRYSVTLANIGASYRLNARNQLYMNYSEGFDLPDPAKYYGQGSYSLNGGRNGNWVLNRGVSVAGSPLAGIKTRQLETGWRGSVGGFSSQLAAFHAWSDTNIQFVTSTLAINVIDQDTRNYGIEGELGYRFNEQLKLGGSLLAIKSEEKKSGNWQNQAVTAASPSKATAYAAWSQGALNLRLQTVRNFSLSDPSGARLKAYSLTDLLGSYTLPQGTLSFGIQNLQDRQYATVWGQRAKVFYGSLVAPATVDFQGRGRTFSMAYSLDY</sequence>
<feature type="signal peptide" evidence="14">
    <location>
        <begin position="1"/>
        <end position="24"/>
    </location>
</feature>
<dbReference type="InterPro" id="IPR039426">
    <property type="entry name" value="TonB-dep_rcpt-like"/>
</dbReference>
<gene>
    <name evidence="17" type="ORF">GCM10007907_10150</name>
</gene>
<evidence type="ECO:0000256" key="13">
    <source>
        <dbReference type="RuleBase" id="RU003357"/>
    </source>
</evidence>
<evidence type="ECO:0000256" key="1">
    <source>
        <dbReference type="ARBA" id="ARBA00004571"/>
    </source>
</evidence>
<evidence type="ECO:0000256" key="8">
    <source>
        <dbReference type="ARBA" id="ARBA00023136"/>
    </source>
</evidence>
<dbReference type="RefSeq" id="WP_284195356.1">
    <property type="nucleotide sequence ID" value="NZ_BSOG01000001.1"/>
</dbReference>
<keyword evidence="9 17" id="KW-0675">Receptor</keyword>
<feature type="chain" id="PRO_5046889596" evidence="14">
    <location>
        <begin position="25"/>
        <end position="742"/>
    </location>
</feature>
<dbReference type="SUPFAM" id="SSF56935">
    <property type="entry name" value="Porins"/>
    <property type="match status" value="1"/>
</dbReference>
<evidence type="ECO:0000256" key="7">
    <source>
        <dbReference type="ARBA" id="ARBA00023077"/>
    </source>
</evidence>
<evidence type="ECO:0000256" key="6">
    <source>
        <dbReference type="ARBA" id="ARBA00022729"/>
    </source>
</evidence>
<feature type="domain" description="TonB-dependent receptor plug" evidence="16">
    <location>
        <begin position="43"/>
        <end position="146"/>
    </location>
</feature>
<proteinExistence type="inferred from homology"/>
<dbReference type="InterPro" id="IPR037066">
    <property type="entry name" value="Plug_dom_sf"/>
</dbReference>
<evidence type="ECO:0000259" key="16">
    <source>
        <dbReference type="Pfam" id="PF07715"/>
    </source>
</evidence>
<dbReference type="PANTHER" id="PTHR30069:SF42">
    <property type="entry name" value="FERRIC AEROBACTIN RECEPTOR"/>
    <property type="match status" value="1"/>
</dbReference>
<dbReference type="Pfam" id="PF07715">
    <property type="entry name" value="Plug"/>
    <property type="match status" value="1"/>
</dbReference>
<evidence type="ECO:0000256" key="10">
    <source>
        <dbReference type="ARBA" id="ARBA00023237"/>
    </source>
</evidence>
<comment type="subcellular location">
    <subcellularLocation>
        <location evidence="1 11">Cell outer membrane</location>
        <topology evidence="1 11">Multi-pass membrane protein</topology>
    </subcellularLocation>
</comment>
<evidence type="ECO:0000256" key="5">
    <source>
        <dbReference type="ARBA" id="ARBA00022692"/>
    </source>
</evidence>
<dbReference type="InterPro" id="IPR010105">
    <property type="entry name" value="TonB_sidphr_rcpt"/>
</dbReference>
<dbReference type="InterPro" id="IPR012910">
    <property type="entry name" value="Plug_dom"/>
</dbReference>
<dbReference type="NCBIfam" id="TIGR01783">
    <property type="entry name" value="TonB-siderophor"/>
    <property type="match status" value="1"/>
</dbReference>
<feature type="short sequence motif" description="TonB box" evidence="12">
    <location>
        <begin position="31"/>
        <end position="37"/>
    </location>
</feature>
<dbReference type="Pfam" id="PF00593">
    <property type="entry name" value="TonB_dep_Rec_b-barrel"/>
    <property type="match status" value="1"/>
</dbReference>
<evidence type="ECO:0000313" key="17">
    <source>
        <dbReference type="EMBL" id="GLR12225.1"/>
    </source>
</evidence>
<accession>A0ABQ5YB94</accession>
<comment type="caution">
    <text evidence="17">The sequence shown here is derived from an EMBL/GenBank/DDBJ whole genome shotgun (WGS) entry which is preliminary data.</text>
</comment>
<protein>
    <submittedName>
        <fullName evidence="17">TonB-dependent receptor</fullName>
    </submittedName>
</protein>
<keyword evidence="18" id="KW-1185">Reference proteome</keyword>
<evidence type="ECO:0000256" key="2">
    <source>
        <dbReference type="ARBA" id="ARBA00009810"/>
    </source>
</evidence>
<keyword evidence="4 11" id="KW-1134">Transmembrane beta strand</keyword>
<dbReference type="Gene3D" id="2.170.130.10">
    <property type="entry name" value="TonB-dependent receptor, plug domain"/>
    <property type="match status" value="1"/>
</dbReference>
<evidence type="ECO:0000259" key="15">
    <source>
        <dbReference type="Pfam" id="PF00593"/>
    </source>
</evidence>
<keyword evidence="8 11" id="KW-0472">Membrane</keyword>
<keyword evidence="5 11" id="KW-0812">Transmembrane</keyword>
<dbReference type="PROSITE" id="PS52016">
    <property type="entry name" value="TONB_DEPENDENT_REC_3"/>
    <property type="match status" value="1"/>
</dbReference>
<dbReference type="Proteomes" id="UP001156706">
    <property type="component" value="Unassembled WGS sequence"/>
</dbReference>
<dbReference type="PROSITE" id="PS00430">
    <property type="entry name" value="TONB_DEPENDENT_REC_1"/>
    <property type="match status" value="1"/>
</dbReference>
<evidence type="ECO:0000256" key="14">
    <source>
        <dbReference type="SAM" id="SignalP"/>
    </source>
</evidence>
<dbReference type="InterPro" id="IPR010916">
    <property type="entry name" value="TonB_box_CS"/>
</dbReference>
<keyword evidence="10 11" id="KW-0998">Cell outer membrane</keyword>
<dbReference type="Gene3D" id="2.40.170.20">
    <property type="entry name" value="TonB-dependent receptor, beta-barrel domain"/>
    <property type="match status" value="1"/>
</dbReference>
<keyword evidence="6 14" id="KW-0732">Signal</keyword>